<organism evidence="1">
    <name type="scientific">Tetraselmis virus 1</name>
    <dbReference type="NCBI Taxonomy" id="2060617"/>
    <lineage>
        <taxon>Viruses</taxon>
        <taxon>Varidnaviria</taxon>
        <taxon>Bamfordvirae</taxon>
        <taxon>Nucleocytoviricota</taxon>
        <taxon>Megaviricetes</taxon>
        <taxon>Imitervirales</taxon>
        <taxon>Allomimiviridae</taxon>
        <taxon>Oceanusvirus</taxon>
        <taxon>Oceanusvirus kaneohense</taxon>
    </lineage>
</organism>
<sequence>MCVQETNSINLEMMRNMMKNIAPKKVTFDSNIICGLRGIKHAYTPSVSFSYEAISESKNTDIRNLIVDSIETTNNYSTRMENLLGTEFNLYGGPAERLNQINNKYVFFSLTNLESNRYSGHIPWIILVEVHPESKTSYTMHARCVDYSTIM</sequence>
<gene>
    <name evidence="1" type="ORF">TetV_599</name>
</gene>
<evidence type="ECO:0000313" key="1">
    <source>
        <dbReference type="EMBL" id="AUF82681.1"/>
    </source>
</evidence>
<reference evidence="1" key="1">
    <citation type="journal article" date="2018" name="Virology">
        <title>A giant virus infecting green algae encodes key fermentation genes.</title>
        <authorList>
            <person name="Schvarcz C.R."/>
            <person name="Steward G.F."/>
        </authorList>
    </citation>
    <scope>NUCLEOTIDE SEQUENCE [LARGE SCALE GENOMIC DNA]</scope>
</reference>
<proteinExistence type="predicted"/>
<dbReference type="Proteomes" id="UP000244773">
    <property type="component" value="Segment"/>
</dbReference>
<evidence type="ECO:0000313" key="2">
    <source>
        <dbReference type="Proteomes" id="UP000244773"/>
    </source>
</evidence>
<accession>A0A2P0VP63</accession>
<dbReference type="EMBL" id="KY322437">
    <property type="protein sequence ID" value="AUF82681.1"/>
    <property type="molecule type" value="Genomic_DNA"/>
</dbReference>
<protein>
    <submittedName>
        <fullName evidence="1">Uncharacterized protein</fullName>
    </submittedName>
</protein>
<name>A0A2P0VP63_9VIRU</name>
<keyword evidence="2" id="KW-1185">Reference proteome</keyword>